<organism evidence="3 4">
    <name type="scientific">Georgenia soli</name>
    <dbReference type="NCBI Taxonomy" id="638953"/>
    <lineage>
        <taxon>Bacteria</taxon>
        <taxon>Bacillati</taxon>
        <taxon>Actinomycetota</taxon>
        <taxon>Actinomycetes</taxon>
        <taxon>Micrococcales</taxon>
        <taxon>Bogoriellaceae</taxon>
        <taxon>Georgenia</taxon>
    </lineage>
</organism>
<feature type="signal peptide" evidence="1">
    <location>
        <begin position="1"/>
        <end position="18"/>
    </location>
</feature>
<dbReference type="PROSITE" id="PS51257">
    <property type="entry name" value="PROKAR_LIPOPROTEIN"/>
    <property type="match status" value="1"/>
</dbReference>
<name>A0A2A9ELE7_9MICO</name>
<evidence type="ECO:0000313" key="4">
    <source>
        <dbReference type="Proteomes" id="UP000222106"/>
    </source>
</evidence>
<keyword evidence="1" id="KW-0732">Signal</keyword>
<protein>
    <submittedName>
        <fullName evidence="3">Putative regulator of septum formation</fullName>
    </submittedName>
</protein>
<dbReference type="Proteomes" id="UP000222106">
    <property type="component" value="Unassembled WGS sequence"/>
</dbReference>
<feature type="domain" description="Septum formation-related" evidence="2">
    <location>
        <begin position="76"/>
        <end position="169"/>
    </location>
</feature>
<evidence type="ECO:0000259" key="2">
    <source>
        <dbReference type="Pfam" id="PF13845"/>
    </source>
</evidence>
<reference evidence="3 4" key="1">
    <citation type="submission" date="2017-10" db="EMBL/GenBank/DDBJ databases">
        <title>Sequencing the genomes of 1000 actinobacteria strains.</title>
        <authorList>
            <person name="Klenk H.-P."/>
        </authorList>
    </citation>
    <scope>NUCLEOTIDE SEQUENCE [LARGE SCALE GENOMIC DNA]</scope>
    <source>
        <strain evidence="3 4">DSM 21838</strain>
    </source>
</reference>
<gene>
    <name evidence="3" type="ORF">ATJ97_1555</name>
</gene>
<dbReference type="EMBL" id="PDJI01000004">
    <property type="protein sequence ID" value="PFG39060.1"/>
    <property type="molecule type" value="Genomic_DNA"/>
</dbReference>
<evidence type="ECO:0000256" key="1">
    <source>
        <dbReference type="SAM" id="SignalP"/>
    </source>
</evidence>
<dbReference type="InterPro" id="IPR026004">
    <property type="entry name" value="Septum_form"/>
</dbReference>
<comment type="caution">
    <text evidence="3">The sequence shown here is derived from an EMBL/GenBank/DDBJ whole genome shotgun (WGS) entry which is preliminary data.</text>
</comment>
<accession>A0A2A9ELE7</accession>
<dbReference type="Pfam" id="PF13845">
    <property type="entry name" value="Septum_form"/>
    <property type="match status" value="1"/>
</dbReference>
<dbReference type="RefSeq" id="WP_098483227.1">
    <property type="nucleotide sequence ID" value="NZ_PDJI01000004.1"/>
</dbReference>
<dbReference type="AlphaFoldDB" id="A0A2A9ELE7"/>
<sequence>MRKTALAALALAGTFALAGCSDSAGEEAAAPAPATSAAAEETQAESETVDAFDVEVGDCILYPEEQAAEQATGTTEAPAEIETVSCDQPHDSQVYTVFDLPGGDFPGDDEIIAAADERCGADFEGFVGNSYDNSVLDIEYFFPSEESWNFDDDREVACMVYHMEGEQLTASAEGSAL</sequence>
<keyword evidence="4" id="KW-1185">Reference proteome</keyword>
<dbReference type="OrthoDB" id="3628931at2"/>
<proteinExistence type="predicted"/>
<evidence type="ECO:0000313" key="3">
    <source>
        <dbReference type="EMBL" id="PFG39060.1"/>
    </source>
</evidence>
<feature type="chain" id="PRO_5039705581" evidence="1">
    <location>
        <begin position="19"/>
        <end position="177"/>
    </location>
</feature>